<dbReference type="EMBL" id="MRDE01000016">
    <property type="protein sequence ID" value="OMH27762.1"/>
    <property type="molecule type" value="Genomic_DNA"/>
</dbReference>
<dbReference type="SUPFAM" id="SSF140736">
    <property type="entry name" value="Rv1873-like"/>
    <property type="match status" value="1"/>
</dbReference>
<organism evidence="1 2">
    <name type="scientific">Tersicoccus phoenicis</name>
    <dbReference type="NCBI Taxonomy" id="554083"/>
    <lineage>
        <taxon>Bacteria</taxon>
        <taxon>Bacillati</taxon>
        <taxon>Actinomycetota</taxon>
        <taxon>Actinomycetes</taxon>
        <taxon>Micrococcales</taxon>
        <taxon>Micrococcaceae</taxon>
        <taxon>Tersicoccus</taxon>
    </lineage>
</organism>
<dbReference type="Pfam" id="PF08837">
    <property type="entry name" value="DUF1810"/>
    <property type="match status" value="1"/>
</dbReference>
<dbReference type="AlphaFoldDB" id="A0A1R1LJP9"/>
<comment type="caution">
    <text evidence="1">The sequence shown here is derived from an EMBL/GenBank/DDBJ whole genome shotgun (WGS) entry which is preliminary data.</text>
</comment>
<evidence type="ECO:0000313" key="2">
    <source>
        <dbReference type="Proteomes" id="UP000187085"/>
    </source>
</evidence>
<dbReference type="Proteomes" id="UP000187085">
    <property type="component" value="Unassembled WGS sequence"/>
</dbReference>
<dbReference type="InterPro" id="IPR036287">
    <property type="entry name" value="Rv1873-like_sf"/>
</dbReference>
<evidence type="ECO:0000313" key="1">
    <source>
        <dbReference type="EMBL" id="OMH27762.1"/>
    </source>
</evidence>
<dbReference type="PIRSF" id="PIRSF008546">
    <property type="entry name" value="UCP008546"/>
    <property type="match status" value="1"/>
</dbReference>
<dbReference type="InterPro" id="IPR014937">
    <property type="entry name" value="DUF1810"/>
</dbReference>
<proteinExistence type="predicted"/>
<sequence>MSDPFGLDRFVQAQADGMWESALAELERGRKTTHWMWFVFPQIAGLGRSPMAQRYAIGSLEEARAYLRHPVLGRRLVQGAETVAAAEGTAEGIFGNIDAIKLRSSMTLFARADPDHEAFSRVLERCFDGEPDAATLARL</sequence>
<gene>
    <name evidence="1" type="ORF">BKD30_02830</name>
</gene>
<dbReference type="Gene3D" id="1.25.40.380">
    <property type="entry name" value="Protein of unknown function DUF1810"/>
    <property type="match status" value="1"/>
</dbReference>
<accession>A0A1R1LJP9</accession>
<dbReference type="OrthoDB" id="9801870at2"/>
<protein>
    <submittedName>
        <fullName evidence="1">Calpastatin</fullName>
    </submittedName>
</protein>
<dbReference type="STRING" id="554083.BKD30_02830"/>
<keyword evidence="2" id="KW-1185">Reference proteome</keyword>
<reference evidence="1 2" key="1">
    <citation type="submission" date="2016-12" db="EMBL/GenBank/DDBJ databases">
        <title>Draft genome of Tersicoccus phoenicis 1P05MA.</title>
        <authorList>
            <person name="Nakajima Y."/>
            <person name="Yoshizawa S."/>
            <person name="Nakamura K."/>
            <person name="Ogura Y."/>
            <person name="Hayashi T."/>
            <person name="Kogure K."/>
        </authorList>
    </citation>
    <scope>NUCLEOTIDE SEQUENCE [LARGE SCALE GENOMIC DNA]</scope>
    <source>
        <strain evidence="1 2">1p05MA</strain>
    </source>
</reference>
<name>A0A1R1LJP9_9MICC</name>